<protein>
    <submittedName>
        <fullName evidence="7">Precorrin-6A synthase (Deacetylating)</fullName>
    </submittedName>
</protein>
<organism evidence="7 8">
    <name type="scientific">Microbispora siamensis</name>
    <dbReference type="NCBI Taxonomy" id="564413"/>
    <lineage>
        <taxon>Bacteria</taxon>
        <taxon>Bacillati</taxon>
        <taxon>Actinomycetota</taxon>
        <taxon>Actinomycetes</taxon>
        <taxon>Streptosporangiales</taxon>
        <taxon>Streptosporangiaceae</taxon>
        <taxon>Microbispora</taxon>
    </lineage>
</organism>
<keyword evidence="4" id="KW-0808">Transferase</keyword>
<evidence type="ECO:0000256" key="1">
    <source>
        <dbReference type="ARBA" id="ARBA00004953"/>
    </source>
</evidence>
<dbReference type="InterPro" id="IPR012797">
    <property type="entry name" value="CobF"/>
</dbReference>
<name>A0ABQ4GJU0_9ACTN</name>
<dbReference type="PANTHER" id="PTHR43467">
    <property type="entry name" value="COBALT-PRECORRIN-2 C(20)-METHYLTRANSFERASE"/>
    <property type="match status" value="1"/>
</dbReference>
<dbReference type="NCBIfam" id="TIGR02434">
    <property type="entry name" value="CobF"/>
    <property type="match status" value="1"/>
</dbReference>
<evidence type="ECO:0000256" key="3">
    <source>
        <dbReference type="ARBA" id="ARBA00022603"/>
    </source>
</evidence>
<dbReference type="InterPro" id="IPR000878">
    <property type="entry name" value="4pyrrol_Mease"/>
</dbReference>
<dbReference type="Pfam" id="PF00590">
    <property type="entry name" value="TP_methylase"/>
    <property type="match status" value="1"/>
</dbReference>
<dbReference type="Gene3D" id="3.30.950.10">
    <property type="entry name" value="Methyltransferase, Cobalt-precorrin-4 Transmethylase, Domain 2"/>
    <property type="match status" value="1"/>
</dbReference>
<evidence type="ECO:0000313" key="8">
    <source>
        <dbReference type="Proteomes" id="UP000660454"/>
    </source>
</evidence>
<dbReference type="InterPro" id="IPR035996">
    <property type="entry name" value="4pyrrol_Methylase_sf"/>
</dbReference>
<evidence type="ECO:0000256" key="2">
    <source>
        <dbReference type="ARBA" id="ARBA00022573"/>
    </source>
</evidence>
<accession>A0ABQ4GJU0</accession>
<comment type="caution">
    <text evidence="7">The sequence shown here is derived from an EMBL/GenBank/DDBJ whole genome shotgun (WGS) entry which is preliminary data.</text>
</comment>
<dbReference type="InterPro" id="IPR014776">
    <property type="entry name" value="4pyrrole_Mease_sub2"/>
</dbReference>
<dbReference type="EMBL" id="BOOF01000012">
    <property type="protein sequence ID" value="GIH61698.1"/>
    <property type="molecule type" value="Genomic_DNA"/>
</dbReference>
<keyword evidence="3" id="KW-0489">Methyltransferase</keyword>
<dbReference type="PIRSF" id="PIRSF036525">
    <property type="entry name" value="CobF"/>
    <property type="match status" value="1"/>
</dbReference>
<evidence type="ECO:0000313" key="7">
    <source>
        <dbReference type="EMBL" id="GIH61698.1"/>
    </source>
</evidence>
<keyword evidence="2" id="KW-0169">Cobalamin biosynthesis</keyword>
<dbReference type="Gene3D" id="3.40.1010.10">
    <property type="entry name" value="Cobalt-precorrin-4 Transmethylase, Domain 1"/>
    <property type="match status" value="1"/>
</dbReference>
<keyword evidence="8" id="KW-1185">Reference proteome</keyword>
<dbReference type="PANTHER" id="PTHR43467:SF1">
    <property type="entry name" value="PRECORRIN-6A SYNTHASE [DEACETYLATING]"/>
    <property type="match status" value="1"/>
</dbReference>
<feature type="domain" description="Tetrapyrrole methylase" evidence="6">
    <location>
        <begin position="20"/>
        <end position="239"/>
    </location>
</feature>
<evidence type="ECO:0000256" key="5">
    <source>
        <dbReference type="ARBA" id="ARBA00022691"/>
    </source>
</evidence>
<evidence type="ECO:0000259" key="6">
    <source>
        <dbReference type="Pfam" id="PF00590"/>
    </source>
</evidence>
<proteinExistence type="predicted"/>
<dbReference type="Proteomes" id="UP000660454">
    <property type="component" value="Unassembled WGS sequence"/>
</dbReference>
<dbReference type="InterPro" id="IPR014777">
    <property type="entry name" value="4pyrrole_Mease_sub1"/>
</dbReference>
<evidence type="ECO:0000256" key="4">
    <source>
        <dbReference type="ARBA" id="ARBA00022679"/>
    </source>
</evidence>
<comment type="pathway">
    <text evidence="1">Cofactor biosynthesis; adenosylcobalamin biosynthesis.</text>
</comment>
<dbReference type="SUPFAM" id="SSF53790">
    <property type="entry name" value="Tetrapyrrole methylase"/>
    <property type="match status" value="1"/>
</dbReference>
<gene>
    <name evidence="7" type="ORF">Msi02_25150</name>
</gene>
<dbReference type="CDD" id="cd11643">
    <property type="entry name" value="Precorrin-6A-synthase"/>
    <property type="match status" value="1"/>
</dbReference>
<keyword evidence="5" id="KW-0949">S-adenosyl-L-methionine</keyword>
<sequence>MHRLQKYVKPWSILVTMKRVLIIGIGAGDPAHLTFQAAAAIASADVFFLLDKGAAKDGLVRLRRELIAAHAREPYRVVEARDPERDRTSGAYVEAVADWRARRADVYARLIADEVPEDGVGAFLVWGDPALYDSTIAIVEDVLARGGEPFDYEVIPGISSVSALAARHRVSLTRVARPLHITTGRRLPADVEAADDIVVMLDAGCAFADLPEAADADVYWGAYVGTEDEILLAGPVREVAGEIRRLRTEARETHGWVMDTYLLRKPAR</sequence>
<reference evidence="7 8" key="1">
    <citation type="submission" date="2021-01" db="EMBL/GenBank/DDBJ databases">
        <title>Whole genome shotgun sequence of Microbispora siamensis NBRC 104113.</title>
        <authorList>
            <person name="Komaki H."/>
            <person name="Tamura T."/>
        </authorList>
    </citation>
    <scope>NUCLEOTIDE SEQUENCE [LARGE SCALE GENOMIC DNA]</scope>
    <source>
        <strain evidence="7 8">NBRC 104113</strain>
    </source>
</reference>